<protein>
    <submittedName>
        <fullName evidence="2">Uncharacterized protein</fullName>
    </submittedName>
</protein>
<dbReference type="AlphaFoldDB" id="A0A9E7FTA6"/>
<feature type="region of interest" description="Disordered" evidence="1">
    <location>
        <begin position="1"/>
        <end position="28"/>
    </location>
</feature>
<organism evidence="2 3">
    <name type="scientific">Musa troglodytarum</name>
    <name type="common">fe'i banana</name>
    <dbReference type="NCBI Taxonomy" id="320322"/>
    <lineage>
        <taxon>Eukaryota</taxon>
        <taxon>Viridiplantae</taxon>
        <taxon>Streptophyta</taxon>
        <taxon>Embryophyta</taxon>
        <taxon>Tracheophyta</taxon>
        <taxon>Spermatophyta</taxon>
        <taxon>Magnoliopsida</taxon>
        <taxon>Liliopsida</taxon>
        <taxon>Zingiberales</taxon>
        <taxon>Musaceae</taxon>
        <taxon>Musa</taxon>
    </lineage>
</organism>
<accession>A0A9E7FTA6</accession>
<evidence type="ECO:0000313" key="2">
    <source>
        <dbReference type="EMBL" id="URD99597.1"/>
    </source>
</evidence>
<evidence type="ECO:0000256" key="1">
    <source>
        <dbReference type="SAM" id="MobiDB-lite"/>
    </source>
</evidence>
<sequence length="154" mass="17097">MDRSKTERPSPVCDATSPLAPPQFGSAKGFETLARRGFKCSRWRSCKKEKEMKQNPKLDGPDHLTDDPTNDVARENRVYDMEFSWPSDRCLGTLIIIKGQAIIGSTIYNLSDESAVGMKLQAESVGWLTSGLLCTLAWNTIANHISGIETLFQC</sequence>
<reference evidence="2" key="1">
    <citation type="submission" date="2022-05" db="EMBL/GenBank/DDBJ databases">
        <title>The Musa troglodytarum L. genome provides insights into the mechanism of non-climacteric behaviour and enrichment of carotenoids.</title>
        <authorList>
            <person name="Wang J."/>
        </authorList>
    </citation>
    <scope>NUCLEOTIDE SEQUENCE</scope>
    <source>
        <tissue evidence="2">Leaf</tissue>
    </source>
</reference>
<evidence type="ECO:0000313" key="3">
    <source>
        <dbReference type="Proteomes" id="UP001055439"/>
    </source>
</evidence>
<dbReference type="EMBL" id="CP097506">
    <property type="protein sequence ID" value="URD99597.1"/>
    <property type="molecule type" value="Genomic_DNA"/>
</dbReference>
<proteinExistence type="predicted"/>
<dbReference type="OrthoDB" id="1723951at2759"/>
<name>A0A9E7FTA6_9LILI</name>
<keyword evidence="3" id="KW-1185">Reference proteome</keyword>
<dbReference type="Proteomes" id="UP001055439">
    <property type="component" value="Chromosome 4"/>
</dbReference>
<gene>
    <name evidence="2" type="ORF">MUK42_35051</name>
</gene>
<feature type="region of interest" description="Disordered" evidence="1">
    <location>
        <begin position="47"/>
        <end position="70"/>
    </location>
</feature>